<feature type="binding site" evidence="12">
    <location>
        <position position="65"/>
    </location>
    <ligand>
        <name>Ca(2+)</name>
        <dbReference type="ChEBI" id="CHEBI:29108"/>
        <label>1</label>
    </ligand>
</feature>
<feature type="chain" id="PRO_5042817917" description="peroxidase" evidence="15">
    <location>
        <begin position="24"/>
        <end position="267"/>
    </location>
</feature>
<dbReference type="InterPro" id="IPR000823">
    <property type="entry name" value="Peroxidase_pln"/>
</dbReference>
<feature type="binding site" description="axial binding residue" evidence="12">
    <location>
        <position position="165"/>
    </location>
    <ligand>
        <name>heme b</name>
        <dbReference type="ChEBI" id="CHEBI:60344"/>
    </ligand>
    <ligandPart>
        <name>Fe</name>
        <dbReference type="ChEBI" id="CHEBI:18248"/>
    </ligandPart>
</feature>
<feature type="binding site" evidence="12">
    <location>
        <position position="58"/>
    </location>
    <ligand>
        <name>Ca(2+)</name>
        <dbReference type="ChEBI" id="CHEBI:29108"/>
        <label>1</label>
    </ligand>
</feature>
<dbReference type="Pfam" id="PF00141">
    <property type="entry name" value="peroxidase"/>
    <property type="match status" value="1"/>
</dbReference>
<feature type="binding site" evidence="12">
    <location>
        <position position="79"/>
    </location>
    <ligand>
        <name>Ca(2+)</name>
        <dbReference type="ChEBI" id="CHEBI:29108"/>
        <label>1</label>
    </ligand>
</feature>
<keyword evidence="15" id="KW-0732">Signal</keyword>
<evidence type="ECO:0000256" key="15">
    <source>
        <dbReference type="SAM" id="SignalP"/>
    </source>
</evidence>
<dbReference type="Gene3D" id="1.10.420.10">
    <property type="entry name" value="Peroxidase, domain 2"/>
    <property type="match status" value="2"/>
</dbReference>
<evidence type="ECO:0000256" key="10">
    <source>
        <dbReference type="PIRSR" id="PIRSR600823-1"/>
    </source>
</evidence>
<protein>
    <recommendedName>
        <fullName evidence="3">peroxidase</fullName>
        <ecNumber evidence="3">1.11.1.7</ecNumber>
    </recommendedName>
</protein>
<dbReference type="GO" id="GO:0006979">
    <property type="term" value="P:response to oxidative stress"/>
    <property type="evidence" value="ECO:0007669"/>
    <property type="project" value="InterPro"/>
</dbReference>
<dbReference type="EC" id="1.11.1.7" evidence="3"/>
<evidence type="ECO:0000313" key="17">
    <source>
        <dbReference type="EMBL" id="KAK4595302.1"/>
    </source>
</evidence>
<evidence type="ECO:0000256" key="4">
    <source>
        <dbReference type="ARBA" id="ARBA00022559"/>
    </source>
</evidence>
<feature type="binding site" evidence="12">
    <location>
        <position position="190"/>
    </location>
    <ligand>
        <name>Ca(2+)</name>
        <dbReference type="ChEBI" id="CHEBI:29108"/>
        <label>2</label>
    </ligand>
</feature>
<feature type="active site" description="Proton acceptor" evidence="10">
    <location>
        <position position="57"/>
    </location>
</feature>
<feature type="site" description="Transition state stabilizer" evidence="13">
    <location>
        <position position="53"/>
    </location>
</feature>
<feature type="binding site" evidence="12">
    <location>
        <position position="195"/>
    </location>
    <ligand>
        <name>Ca(2+)</name>
        <dbReference type="ChEBI" id="CHEBI:29108"/>
        <label>2</label>
    </ligand>
</feature>
<keyword evidence="4" id="KW-0575">Peroxidase</keyword>
<evidence type="ECO:0000256" key="6">
    <source>
        <dbReference type="ARBA" id="ARBA00022723"/>
    </source>
</evidence>
<keyword evidence="5" id="KW-0349">Heme</keyword>
<evidence type="ECO:0000256" key="9">
    <source>
        <dbReference type="ARBA" id="ARBA00023157"/>
    </source>
</evidence>
<dbReference type="Proteomes" id="UP001324115">
    <property type="component" value="Unassembled WGS sequence"/>
</dbReference>
<evidence type="ECO:0000259" key="16">
    <source>
        <dbReference type="PROSITE" id="PS50873"/>
    </source>
</evidence>
<dbReference type="PRINTS" id="PR00458">
    <property type="entry name" value="PEROXIDASE"/>
</dbReference>
<reference evidence="17 18" key="1">
    <citation type="journal article" date="2023" name="G3 (Bethesda)">
        <title>A haplotype-resolved chromosome-scale genome for Quercus rubra L. provides insights into the genetics of adaptive traits for red oak species.</title>
        <authorList>
            <person name="Kapoor B."/>
            <person name="Jenkins J."/>
            <person name="Schmutz J."/>
            <person name="Zhebentyayeva T."/>
            <person name="Kuelheim C."/>
            <person name="Coggeshall M."/>
            <person name="Heim C."/>
            <person name="Lasky J.R."/>
            <person name="Leites L."/>
            <person name="Islam-Faridi N."/>
            <person name="Romero-Severson J."/>
            <person name="DeLeo V.L."/>
            <person name="Lucas S.M."/>
            <person name="Lazic D."/>
            <person name="Gailing O."/>
            <person name="Carlson J."/>
            <person name="Staton M."/>
        </authorList>
    </citation>
    <scope>NUCLEOTIDE SEQUENCE [LARGE SCALE GENOMIC DNA]</scope>
    <source>
        <strain evidence="17">Pseudo-F2</strain>
    </source>
</reference>
<feature type="binding site" evidence="12">
    <location>
        <position position="67"/>
    </location>
    <ligand>
        <name>Ca(2+)</name>
        <dbReference type="ChEBI" id="CHEBI:29108"/>
        <label>1</label>
    </ligand>
</feature>
<feature type="signal peptide" evidence="15">
    <location>
        <begin position="1"/>
        <end position="23"/>
    </location>
</feature>
<evidence type="ECO:0000256" key="5">
    <source>
        <dbReference type="ARBA" id="ARBA00022617"/>
    </source>
</evidence>
<keyword evidence="8 12" id="KW-0408">Iron</keyword>
<sequence>MATINFCLVFFVTMSMMVSMSLAMPSLKVDYYQSTCPSTETIVNPGLAAGLIRMHFHDRFVRGCDASISLDSTPGNPAEKDSPVNNPSLRVSCADIIAFAAHDGAYKVGGINYKVPSGCWDGRVSRDEEPIQNLPPPTFNAQQLEQRFAQKGLCLDEMVTLSGAHSIGRSHCSFSQSRNDDLTVPLNVLTPYRLDNKYYINSKNHHGLLTSDQSLLSSPSTVGIVRNNVRQGETWAYKFAAAMVKMGYVDVLTGSQGEIRKTCRFVN</sequence>
<dbReference type="PROSITE" id="PS50873">
    <property type="entry name" value="PEROXIDASE_4"/>
    <property type="match status" value="1"/>
</dbReference>
<dbReference type="AlphaFoldDB" id="A0AAN7J277"/>
<evidence type="ECO:0000256" key="7">
    <source>
        <dbReference type="ARBA" id="ARBA00023002"/>
    </source>
</evidence>
<evidence type="ECO:0000256" key="3">
    <source>
        <dbReference type="ARBA" id="ARBA00012313"/>
    </source>
</evidence>
<keyword evidence="18" id="KW-1185">Reference proteome</keyword>
<dbReference type="SUPFAM" id="SSF48113">
    <property type="entry name" value="Heme-dependent peroxidases"/>
    <property type="match status" value="1"/>
</dbReference>
<comment type="catalytic activity">
    <reaction evidence="1">
        <text>2 a phenolic donor + H2O2 = 2 a phenolic radical donor + 2 H2O</text>
        <dbReference type="Rhea" id="RHEA:56136"/>
        <dbReference type="ChEBI" id="CHEBI:15377"/>
        <dbReference type="ChEBI" id="CHEBI:16240"/>
        <dbReference type="ChEBI" id="CHEBI:139520"/>
        <dbReference type="ChEBI" id="CHEBI:139521"/>
        <dbReference type="EC" id="1.11.1.7"/>
    </reaction>
</comment>
<keyword evidence="7" id="KW-0560">Oxidoreductase</keyword>
<name>A0AAN7J277_QUERU</name>
<feature type="disulfide bond" evidence="14">
    <location>
        <begin position="93"/>
        <end position="263"/>
    </location>
</feature>
<dbReference type="PRINTS" id="PR00461">
    <property type="entry name" value="PLPEROXIDASE"/>
</dbReference>
<evidence type="ECO:0000256" key="2">
    <source>
        <dbReference type="ARBA" id="ARBA00006873"/>
    </source>
</evidence>
<proteinExistence type="inferred from homology"/>
<keyword evidence="6 12" id="KW-0479">Metal-binding</keyword>
<evidence type="ECO:0000256" key="8">
    <source>
        <dbReference type="ARBA" id="ARBA00023004"/>
    </source>
</evidence>
<dbReference type="GO" id="GO:0042744">
    <property type="term" value="P:hydrogen peroxide catabolic process"/>
    <property type="evidence" value="ECO:0007669"/>
    <property type="project" value="InterPro"/>
</dbReference>
<keyword evidence="9 14" id="KW-1015">Disulfide bond</keyword>
<dbReference type="PANTHER" id="PTHR31517">
    <property type="match status" value="1"/>
</dbReference>
<organism evidence="17 18">
    <name type="scientific">Quercus rubra</name>
    <name type="common">Northern red oak</name>
    <name type="synonym">Quercus borealis</name>
    <dbReference type="NCBI Taxonomy" id="3512"/>
    <lineage>
        <taxon>Eukaryota</taxon>
        <taxon>Viridiplantae</taxon>
        <taxon>Streptophyta</taxon>
        <taxon>Embryophyta</taxon>
        <taxon>Tracheophyta</taxon>
        <taxon>Spermatophyta</taxon>
        <taxon>Magnoliopsida</taxon>
        <taxon>eudicotyledons</taxon>
        <taxon>Gunneridae</taxon>
        <taxon>Pentapetalae</taxon>
        <taxon>rosids</taxon>
        <taxon>fabids</taxon>
        <taxon>Fagales</taxon>
        <taxon>Fagaceae</taxon>
        <taxon>Quercus</taxon>
    </lineage>
</organism>
<evidence type="ECO:0000256" key="1">
    <source>
        <dbReference type="ARBA" id="ARBA00000189"/>
    </source>
</evidence>
<comment type="cofactor">
    <cofactor evidence="12">
        <name>heme b</name>
        <dbReference type="ChEBI" id="CHEBI:60344"/>
    </cofactor>
    <text evidence="12">Binds 1 heme b (iron(II)-protoporphyrin IX) group per subunit.</text>
</comment>
<comment type="cofactor">
    <cofactor evidence="12">
        <name>Ca(2+)</name>
        <dbReference type="ChEBI" id="CHEBI:29108"/>
    </cofactor>
    <text evidence="12">Binds 2 calcium ions per subunit.</text>
</comment>
<dbReference type="CDD" id="cd00693">
    <property type="entry name" value="secretory_peroxidase"/>
    <property type="match status" value="1"/>
</dbReference>
<dbReference type="GO" id="GO:0046872">
    <property type="term" value="F:metal ion binding"/>
    <property type="evidence" value="ECO:0007669"/>
    <property type="project" value="UniProtKB-KW"/>
</dbReference>
<dbReference type="InterPro" id="IPR002016">
    <property type="entry name" value="Haem_peroxidase"/>
</dbReference>
<dbReference type="GO" id="GO:0020037">
    <property type="term" value="F:heme binding"/>
    <property type="evidence" value="ECO:0007669"/>
    <property type="project" value="InterPro"/>
</dbReference>
<feature type="binding site" evidence="12">
    <location>
        <position position="61"/>
    </location>
    <ligand>
        <name>Ca(2+)</name>
        <dbReference type="ChEBI" id="CHEBI:29108"/>
        <label>1</label>
    </ligand>
</feature>
<feature type="binding site" evidence="11">
    <location>
        <position position="135"/>
    </location>
    <ligand>
        <name>substrate</name>
    </ligand>
</feature>
<accession>A0AAN7J277</accession>
<evidence type="ECO:0000256" key="12">
    <source>
        <dbReference type="PIRSR" id="PIRSR600823-3"/>
    </source>
</evidence>
<feature type="binding site" evidence="12">
    <location>
        <position position="63"/>
    </location>
    <ligand>
        <name>Ca(2+)</name>
        <dbReference type="ChEBI" id="CHEBI:29108"/>
        <label>1</label>
    </ligand>
</feature>
<dbReference type="InterPro" id="IPR010255">
    <property type="entry name" value="Haem_peroxidase_sf"/>
</dbReference>
<evidence type="ECO:0000256" key="11">
    <source>
        <dbReference type="PIRSR" id="PIRSR600823-2"/>
    </source>
</evidence>
<gene>
    <name evidence="17" type="ORF">RGQ29_013659</name>
</gene>
<keyword evidence="12" id="KW-0106">Calcium</keyword>
<dbReference type="InterPro" id="IPR033905">
    <property type="entry name" value="Secretory_peroxidase"/>
</dbReference>
<dbReference type="InterPro" id="IPR019793">
    <property type="entry name" value="Peroxidases_heam-ligand_BS"/>
</dbReference>
<dbReference type="EMBL" id="JAXUIC010000003">
    <property type="protein sequence ID" value="KAK4595302.1"/>
    <property type="molecule type" value="Genomic_DNA"/>
</dbReference>
<dbReference type="GO" id="GO:0140825">
    <property type="term" value="F:lactoperoxidase activity"/>
    <property type="evidence" value="ECO:0007669"/>
    <property type="project" value="UniProtKB-EC"/>
</dbReference>
<comment type="similarity">
    <text evidence="2">Belongs to the peroxidase family. Ascorbate peroxidase subfamily.</text>
</comment>
<evidence type="ECO:0000256" key="13">
    <source>
        <dbReference type="PIRSR" id="PIRSR600823-4"/>
    </source>
</evidence>
<evidence type="ECO:0000256" key="14">
    <source>
        <dbReference type="PIRSR" id="PIRSR600823-5"/>
    </source>
</evidence>
<dbReference type="PANTHER" id="PTHR31517:SF84">
    <property type="entry name" value="PEROXIDASE"/>
    <property type="match status" value="1"/>
</dbReference>
<dbReference type="PROSITE" id="PS00435">
    <property type="entry name" value="PEROXIDASE_1"/>
    <property type="match status" value="1"/>
</dbReference>
<feature type="domain" description="Plant heme peroxidase family profile" evidence="16">
    <location>
        <begin position="26"/>
        <end position="267"/>
    </location>
</feature>
<dbReference type="Gene3D" id="1.10.520.10">
    <property type="match status" value="3"/>
</dbReference>
<evidence type="ECO:0000313" key="18">
    <source>
        <dbReference type="Proteomes" id="UP001324115"/>
    </source>
</evidence>
<comment type="caution">
    <text evidence="17">The sequence shown here is derived from an EMBL/GenBank/DDBJ whole genome shotgun (WGS) entry which is preliminary data.</text>
</comment>